<dbReference type="GO" id="GO:0006285">
    <property type="term" value="P:base-excision repair, AP site formation"/>
    <property type="evidence" value="ECO:0007669"/>
    <property type="project" value="UniProtKB-UniRule"/>
</dbReference>
<dbReference type="CDD" id="cd00056">
    <property type="entry name" value="ENDO3c"/>
    <property type="match status" value="1"/>
</dbReference>
<dbReference type="EC" id="3.2.2.-" evidence="7"/>
<reference evidence="11 12" key="1">
    <citation type="journal article" date="2012" name="Nucleic Acids Res.">
        <title>Sequencing of the smallest Apicomplexan genome from the human pathogen Babesia microti.</title>
        <authorList>
            <person name="Cornillot E."/>
            <person name="Hadj-Kaddour K."/>
            <person name="Dassouli A."/>
            <person name="Noel B."/>
            <person name="Ranwez V."/>
            <person name="Vacherie B."/>
            <person name="Augagneur Y."/>
            <person name="Bres V."/>
            <person name="Duclos A."/>
            <person name="Randazzo S."/>
            <person name="Carcy B."/>
            <person name="Debierre-Grockiego F."/>
            <person name="Delbecq S."/>
            <person name="Moubri-Menage K."/>
            <person name="Shams-Eldin H."/>
            <person name="Usmani-Brown S."/>
            <person name="Bringaud F."/>
            <person name="Wincker P."/>
            <person name="Vivares C.P."/>
            <person name="Schwarz R.T."/>
            <person name="Schetters T.P."/>
            <person name="Krause P.J."/>
            <person name="Gorenflot A."/>
            <person name="Berry V."/>
            <person name="Barbe V."/>
            <person name="Ben Mamoun C."/>
        </authorList>
    </citation>
    <scope>NUCLEOTIDE SEQUENCE [LARGE SCALE GENOMIC DNA]</scope>
    <source>
        <strain evidence="11 12">RI</strain>
    </source>
</reference>
<dbReference type="SUPFAM" id="SSF48150">
    <property type="entry name" value="DNA-glycosylase"/>
    <property type="match status" value="1"/>
</dbReference>
<keyword evidence="11" id="KW-0255">Endonuclease</keyword>
<sequence>MRFHKFYCRILSTILLILVNFLTTILVMKGITTNRTSKAFLYNATNNKHFGHSKRINSTAQLLYNNKTITGIENRYKSGINPFNQSPKDILADLVDTKEEIIEYNHNKNKINKLLNLESQIHTHTTVIHHGNHSFDPADSIANNSTNSSNLSNRSNTTESSKKSINRSLSHSMNIEYECEPIKFIQATPEDSAKLENFDKIWNAIVSMRKNFNAPVDSMGAHCLGDKNADVETQRFQYLIACLLSSQTKDNITSEAINNLRNSGLLTIEKILTASVEEIDKHIGKVGFHNTKAKNLKKICEILRDKFDKKIPDNFNDLTSLPGIGPKMAHLILQLGFGKVEGIAVDVHVNRIANRLGWVKSNSPEGTREQLEKIIPKKFWAQLNVLLVGFGQMICTKAGPGCSTCLANSYCPVGRAMTK</sequence>
<evidence type="ECO:0000313" key="11">
    <source>
        <dbReference type="EMBL" id="SJK85950.1"/>
    </source>
</evidence>
<comment type="similarity">
    <text evidence="1 7">Belongs to the Nth/MutY family.</text>
</comment>
<accession>A0A1R4AAD8</accession>
<keyword evidence="9" id="KW-1133">Transmembrane helix</keyword>
<keyword evidence="6 7" id="KW-0326">Glycosidase</keyword>
<feature type="compositionally biased region" description="Low complexity" evidence="8">
    <location>
        <begin position="143"/>
        <end position="159"/>
    </location>
</feature>
<dbReference type="GO" id="GO:0006289">
    <property type="term" value="P:nucleotide-excision repair"/>
    <property type="evidence" value="ECO:0007669"/>
    <property type="project" value="TreeGrafter"/>
</dbReference>
<evidence type="ECO:0000256" key="8">
    <source>
        <dbReference type="SAM" id="MobiDB-lite"/>
    </source>
</evidence>
<keyword evidence="7" id="KW-0496">Mitochondrion</keyword>
<keyword evidence="9" id="KW-0472">Membrane</keyword>
<reference evidence="11 12" key="2">
    <citation type="journal article" date="2013" name="PLoS ONE">
        <title>Whole genome mapping and re-organization of the nuclear and mitochondrial genomes of Babesia microti isolates.</title>
        <authorList>
            <person name="Cornillot E."/>
            <person name="Dassouli A."/>
            <person name="Garg A."/>
            <person name="Pachikara N."/>
            <person name="Randazzo S."/>
            <person name="Depoix D."/>
            <person name="Carcy B."/>
            <person name="Delbecq S."/>
            <person name="Frutos R."/>
            <person name="Silva J.C."/>
            <person name="Sutton R."/>
            <person name="Krause P.J."/>
            <person name="Mamoun C.B."/>
        </authorList>
    </citation>
    <scope>NUCLEOTIDE SEQUENCE [LARGE SCALE GENOMIC DNA]</scope>
    <source>
        <strain evidence="11 12">RI</strain>
    </source>
</reference>
<keyword evidence="7" id="KW-0539">Nucleus</keyword>
<dbReference type="InterPro" id="IPR023170">
    <property type="entry name" value="HhH_base_excis_C"/>
</dbReference>
<dbReference type="EMBL" id="FO082872">
    <property type="protein sequence ID" value="SJK85950.1"/>
    <property type="molecule type" value="Genomic_DNA"/>
</dbReference>
<dbReference type="PANTHER" id="PTHR43286:SF1">
    <property type="entry name" value="ENDONUCLEASE III-LIKE PROTEIN 1"/>
    <property type="match status" value="1"/>
</dbReference>
<dbReference type="Proteomes" id="UP000002899">
    <property type="component" value="Chromosome II"/>
</dbReference>
<dbReference type="InterPro" id="IPR030841">
    <property type="entry name" value="NTH1"/>
</dbReference>
<organism evidence="11 12">
    <name type="scientific">Babesia microti (strain RI)</name>
    <dbReference type="NCBI Taxonomy" id="1133968"/>
    <lineage>
        <taxon>Eukaryota</taxon>
        <taxon>Sar</taxon>
        <taxon>Alveolata</taxon>
        <taxon>Apicomplexa</taxon>
        <taxon>Aconoidasida</taxon>
        <taxon>Piroplasmida</taxon>
        <taxon>Babesiidae</taxon>
        <taxon>Babesia</taxon>
    </lineage>
</organism>
<dbReference type="InterPro" id="IPR003265">
    <property type="entry name" value="HhH-GPD_domain"/>
</dbReference>
<evidence type="ECO:0000313" key="12">
    <source>
        <dbReference type="Proteomes" id="UP000002899"/>
    </source>
</evidence>
<feature type="domain" description="HhH-GPD" evidence="10">
    <location>
        <begin position="244"/>
        <end position="393"/>
    </location>
</feature>
<dbReference type="EC" id="4.2.99.18" evidence="7"/>
<keyword evidence="9" id="KW-0812">Transmembrane</keyword>
<feature type="transmembrane region" description="Helical" evidence="9">
    <location>
        <begin position="7"/>
        <end position="28"/>
    </location>
</feature>
<dbReference type="PANTHER" id="PTHR43286">
    <property type="entry name" value="ENDONUCLEASE III-LIKE PROTEIN 1"/>
    <property type="match status" value="1"/>
</dbReference>
<dbReference type="Gene3D" id="1.10.340.30">
    <property type="entry name" value="Hypothetical protein, domain 2"/>
    <property type="match status" value="1"/>
</dbReference>
<dbReference type="InterPro" id="IPR000445">
    <property type="entry name" value="HhH_motif"/>
</dbReference>
<comment type="catalytic activity">
    <reaction evidence="7">
        <text>2'-deoxyribonucleotide-(2'-deoxyribose 5'-phosphate)-2'-deoxyribonucleotide-DNA = a 3'-end 2'-deoxyribonucleotide-(2,3-dehydro-2,3-deoxyribose 5'-phosphate)-DNA + a 5'-end 5'-phospho-2'-deoxyribonucleoside-DNA + H(+)</text>
        <dbReference type="Rhea" id="RHEA:66592"/>
        <dbReference type="Rhea" id="RHEA-COMP:13180"/>
        <dbReference type="Rhea" id="RHEA-COMP:16897"/>
        <dbReference type="Rhea" id="RHEA-COMP:17067"/>
        <dbReference type="ChEBI" id="CHEBI:15378"/>
        <dbReference type="ChEBI" id="CHEBI:136412"/>
        <dbReference type="ChEBI" id="CHEBI:157695"/>
        <dbReference type="ChEBI" id="CHEBI:167181"/>
        <dbReference type="EC" id="4.2.99.18"/>
    </reaction>
</comment>
<evidence type="ECO:0000256" key="7">
    <source>
        <dbReference type="HAMAP-Rule" id="MF_03183"/>
    </source>
</evidence>
<reference evidence="11 12" key="3">
    <citation type="journal article" date="2016" name="Sci. Rep.">
        <title>Genome-wide diversity and gene expression profiling of Babesia microti isolates identify polymorphic genes that mediate host-pathogen interactions.</title>
        <authorList>
            <person name="Silva J.C."/>
            <person name="Cornillot E."/>
            <person name="McCracken C."/>
            <person name="Usmani-Brown S."/>
            <person name="Dwivedi A."/>
            <person name="Ifeonu O.O."/>
            <person name="Crabtree J."/>
            <person name="Gotia H.T."/>
            <person name="Virji A.Z."/>
            <person name="Reynes C."/>
            <person name="Colinge J."/>
            <person name="Kumar V."/>
            <person name="Lawres L."/>
            <person name="Pazzi J.E."/>
            <person name="Pablo J.V."/>
            <person name="Hung C."/>
            <person name="Brancato J."/>
            <person name="Kumari P."/>
            <person name="Orvis J."/>
            <person name="Tretina K."/>
            <person name="Chibucos M."/>
            <person name="Ott S."/>
            <person name="Sadzewicz L."/>
            <person name="Sengamalay N."/>
            <person name="Shetty A.C."/>
            <person name="Su Q."/>
            <person name="Tallon L."/>
            <person name="Fraser C.M."/>
            <person name="Frutos R."/>
            <person name="Molina D.M."/>
            <person name="Krause P.J."/>
            <person name="Ben Mamoun C."/>
        </authorList>
    </citation>
    <scope>NUCLEOTIDE SEQUENCE [LARGE SCALE GENOMIC DNA]</scope>
    <source>
        <strain evidence="11 12">RI</strain>
    </source>
</reference>
<keyword evidence="2 7" id="KW-0227">DNA damage</keyword>
<evidence type="ECO:0000256" key="2">
    <source>
        <dbReference type="ARBA" id="ARBA00022763"/>
    </source>
</evidence>
<evidence type="ECO:0000256" key="6">
    <source>
        <dbReference type="ARBA" id="ARBA00023295"/>
    </source>
</evidence>
<comment type="function">
    <text evidence="7">Bifunctional DNA N-glycosylase with associated apurinic/apyrimidinic (AP) lyase function that catalyzes the first step in base excision repair (BER), the primary repair pathway for the repair of oxidative DNA damage. The DNA N-glycosylase activity releases the damaged DNA base from DNA by cleaving the N-glycosidic bond, leaving an AP site. The AP lyase activity cleaves the phosphodiester bond 3' to the AP site by a beta-elimination. Primarily recognizes and repairs oxidative base damage of pyrimidines.</text>
</comment>
<dbReference type="Gene3D" id="1.10.1670.10">
    <property type="entry name" value="Helix-hairpin-Helix base-excision DNA repair enzymes (C-terminal)"/>
    <property type="match status" value="1"/>
</dbReference>
<evidence type="ECO:0000259" key="10">
    <source>
        <dbReference type="SMART" id="SM00478"/>
    </source>
</evidence>
<keyword evidence="11" id="KW-0540">Nuclease</keyword>
<feature type="region of interest" description="Disordered" evidence="8">
    <location>
        <begin position="129"/>
        <end position="167"/>
    </location>
</feature>
<proteinExistence type="inferred from homology"/>
<dbReference type="SMART" id="SM00478">
    <property type="entry name" value="ENDO3c"/>
    <property type="match status" value="1"/>
</dbReference>
<dbReference type="GO" id="GO:0000703">
    <property type="term" value="F:oxidized pyrimidine nucleobase lesion DNA N-glycosylase activity"/>
    <property type="evidence" value="ECO:0007669"/>
    <property type="project" value="UniProtKB-UniRule"/>
</dbReference>
<keyword evidence="3 7" id="KW-0378">Hydrolase</keyword>
<dbReference type="HAMAP" id="MF_03183">
    <property type="entry name" value="Endonuclease_III_Nth"/>
    <property type="match status" value="1"/>
</dbReference>
<protein>
    <recommendedName>
        <fullName evidence="7">Endonuclease III homolog</fullName>
        <ecNumber evidence="7">3.2.2.-</ecNumber>
        <ecNumber evidence="7">4.2.99.18</ecNumber>
    </recommendedName>
    <alternativeName>
        <fullName evidence="7">Bifunctional DNA N-glycosylase/DNA-(apurinic or apyrimidinic site) lyase</fullName>
        <shortName evidence="7">DNA glycosylase/AP lyase</shortName>
    </alternativeName>
</protein>
<dbReference type="VEuPathDB" id="PiroplasmaDB:BMR1_02g01875"/>
<dbReference type="GO" id="GO:0005739">
    <property type="term" value="C:mitochondrion"/>
    <property type="evidence" value="ECO:0007669"/>
    <property type="project" value="UniProtKB-SubCell"/>
</dbReference>
<evidence type="ECO:0000256" key="1">
    <source>
        <dbReference type="ARBA" id="ARBA00008343"/>
    </source>
</evidence>
<evidence type="ECO:0000256" key="3">
    <source>
        <dbReference type="ARBA" id="ARBA00022801"/>
    </source>
</evidence>
<dbReference type="GO" id="GO:0140078">
    <property type="term" value="F:class I DNA-(apurinic or apyrimidinic site) endonuclease activity"/>
    <property type="evidence" value="ECO:0007669"/>
    <property type="project" value="UniProtKB-EC"/>
</dbReference>
<keyword evidence="12" id="KW-1185">Reference proteome</keyword>
<dbReference type="InterPro" id="IPR011257">
    <property type="entry name" value="DNA_glycosylase"/>
</dbReference>
<dbReference type="FunFam" id="1.10.340.30:FF:000001">
    <property type="entry name" value="Endonuclease III"/>
    <property type="match status" value="1"/>
</dbReference>
<dbReference type="GO" id="GO:0005634">
    <property type="term" value="C:nucleus"/>
    <property type="evidence" value="ECO:0007669"/>
    <property type="project" value="UniProtKB-SubCell"/>
</dbReference>
<dbReference type="GO" id="GO:0003677">
    <property type="term" value="F:DNA binding"/>
    <property type="evidence" value="ECO:0007669"/>
    <property type="project" value="UniProtKB-UniRule"/>
</dbReference>
<dbReference type="OrthoDB" id="2099276at2759"/>
<dbReference type="Pfam" id="PF00633">
    <property type="entry name" value="HHH"/>
    <property type="match status" value="1"/>
</dbReference>
<gene>
    <name evidence="7" type="primary">NTH1</name>
    <name evidence="11" type="ORF">BMR1_02g01875</name>
</gene>
<keyword evidence="5 7" id="KW-0456">Lyase</keyword>
<name>A0A1R4AAD8_BABMR</name>
<evidence type="ECO:0000256" key="5">
    <source>
        <dbReference type="ARBA" id="ARBA00023239"/>
    </source>
</evidence>
<dbReference type="Pfam" id="PF00730">
    <property type="entry name" value="HhH-GPD"/>
    <property type="match status" value="1"/>
</dbReference>
<comment type="subcellular location">
    <subcellularLocation>
        <location evidence="7">Nucleus</location>
    </subcellularLocation>
    <subcellularLocation>
        <location evidence="7">Mitochondrion</location>
    </subcellularLocation>
</comment>
<dbReference type="AlphaFoldDB" id="A0A1R4AAD8"/>
<evidence type="ECO:0000256" key="9">
    <source>
        <dbReference type="SAM" id="Phobius"/>
    </source>
</evidence>
<dbReference type="GeneID" id="24424158"/>
<evidence type="ECO:0000256" key="4">
    <source>
        <dbReference type="ARBA" id="ARBA00023204"/>
    </source>
</evidence>
<dbReference type="KEGG" id="bmic:BMR1_02g01875"/>
<comment type="caution">
    <text evidence="7">Lacks conserved residue(s) required for the propagation of feature annotation.</text>
</comment>
<keyword evidence="4 7" id="KW-0234">DNA repair</keyword>